<evidence type="ECO:0000313" key="7">
    <source>
        <dbReference type="Proteomes" id="UP001174691"/>
    </source>
</evidence>
<protein>
    <submittedName>
        <fullName evidence="6">Salicylate hydroxylase</fullName>
    </submittedName>
</protein>
<dbReference type="PANTHER" id="PTHR46972">
    <property type="entry name" value="MONOOXYGENASE ASQM-RELATED"/>
    <property type="match status" value="1"/>
</dbReference>
<name>A0AA38W176_9PEZI</name>
<keyword evidence="1" id="KW-0285">Flavoprotein</keyword>
<dbReference type="GO" id="GO:0071949">
    <property type="term" value="F:FAD binding"/>
    <property type="evidence" value="ECO:0007669"/>
    <property type="project" value="InterPro"/>
</dbReference>
<sequence length="414" mass="45033">MSPTPPRIAIIGAGPAGLTLGALLHQRGLPFTIFELRDRPTEAELASVSGMLDLHEGSGLAAIRACGLYDDFVPLTAECEQQLRILDADGEVRVARPMGEERPEISRHNLARLLLSRIPGEMVRWGWKLSKAEGKGDGTVVLDFGERGTETVDLVVGADGAWSKVRREMIPDAATPRYTGVQNLVVTATQIGTRYPQLAEMVGKGSMFAVGMSHLCAGHHGSQDSCRLYLGVRTDDERFVRARGLEGKTAAEVGAVYLEDEKLYGKWGEKMKELIRTVCDEDTKANPGQPAEIRGIYELPVGHKWRHRSGTTIIGDAAHLMTPWAGEGANVSMRDSLDLAAVIGDAWDEVKAGSEKPSSDSQSAWREELDPKLAAFEKAMQERATVFAGLSSKNGKLIFSEDALEKLVAFFTSF</sequence>
<dbReference type="SUPFAM" id="SSF51905">
    <property type="entry name" value="FAD/NAD(P)-binding domain"/>
    <property type="match status" value="1"/>
</dbReference>
<keyword evidence="7" id="KW-1185">Reference proteome</keyword>
<reference evidence="6" key="1">
    <citation type="submission" date="2022-07" db="EMBL/GenBank/DDBJ databases">
        <title>Fungi with potential for degradation of polypropylene.</title>
        <authorList>
            <person name="Gostincar C."/>
        </authorList>
    </citation>
    <scope>NUCLEOTIDE SEQUENCE</scope>
    <source>
        <strain evidence="6">EXF-13287</strain>
    </source>
</reference>
<dbReference type="AlphaFoldDB" id="A0AA38W176"/>
<evidence type="ECO:0000256" key="1">
    <source>
        <dbReference type="ARBA" id="ARBA00022630"/>
    </source>
</evidence>
<accession>A0AA38W176</accession>
<feature type="domain" description="FAD-binding" evidence="5">
    <location>
        <begin position="8"/>
        <end position="169"/>
    </location>
</feature>
<dbReference type="Gene3D" id="3.50.50.60">
    <property type="entry name" value="FAD/NAD(P)-binding domain"/>
    <property type="match status" value="1"/>
</dbReference>
<comment type="caution">
    <text evidence="6">The sequence shown here is derived from an EMBL/GenBank/DDBJ whole genome shotgun (WGS) entry which is preliminary data.</text>
</comment>
<dbReference type="PRINTS" id="PR00420">
    <property type="entry name" value="RNGMNOXGNASE"/>
</dbReference>
<organism evidence="6 7">
    <name type="scientific">Coniochaeta hoffmannii</name>
    <dbReference type="NCBI Taxonomy" id="91930"/>
    <lineage>
        <taxon>Eukaryota</taxon>
        <taxon>Fungi</taxon>
        <taxon>Dikarya</taxon>
        <taxon>Ascomycota</taxon>
        <taxon>Pezizomycotina</taxon>
        <taxon>Sordariomycetes</taxon>
        <taxon>Sordariomycetidae</taxon>
        <taxon>Coniochaetales</taxon>
        <taxon>Coniochaetaceae</taxon>
        <taxon>Coniochaeta</taxon>
    </lineage>
</organism>
<dbReference type="Proteomes" id="UP001174691">
    <property type="component" value="Unassembled WGS sequence"/>
</dbReference>
<keyword evidence="2" id="KW-0274">FAD</keyword>
<evidence type="ECO:0000256" key="2">
    <source>
        <dbReference type="ARBA" id="ARBA00022827"/>
    </source>
</evidence>
<keyword evidence="4" id="KW-0503">Monooxygenase</keyword>
<dbReference type="PANTHER" id="PTHR46972:SF1">
    <property type="entry name" value="FAD DEPENDENT OXIDOREDUCTASE DOMAIN-CONTAINING PROTEIN"/>
    <property type="match status" value="1"/>
</dbReference>
<dbReference type="GO" id="GO:0004497">
    <property type="term" value="F:monooxygenase activity"/>
    <property type="evidence" value="ECO:0007669"/>
    <property type="project" value="UniProtKB-KW"/>
</dbReference>
<dbReference type="InterPro" id="IPR036188">
    <property type="entry name" value="FAD/NAD-bd_sf"/>
</dbReference>
<proteinExistence type="predicted"/>
<evidence type="ECO:0000256" key="4">
    <source>
        <dbReference type="ARBA" id="ARBA00023033"/>
    </source>
</evidence>
<dbReference type="EMBL" id="JANBVN010000009">
    <property type="protein sequence ID" value="KAJ9164793.1"/>
    <property type="molecule type" value="Genomic_DNA"/>
</dbReference>
<evidence type="ECO:0000259" key="5">
    <source>
        <dbReference type="Pfam" id="PF01494"/>
    </source>
</evidence>
<evidence type="ECO:0000313" key="6">
    <source>
        <dbReference type="EMBL" id="KAJ9164793.1"/>
    </source>
</evidence>
<dbReference type="Pfam" id="PF01494">
    <property type="entry name" value="FAD_binding_3"/>
    <property type="match status" value="2"/>
</dbReference>
<keyword evidence="3" id="KW-0560">Oxidoreductase</keyword>
<gene>
    <name evidence="6" type="ORF">NKR19_g1045</name>
</gene>
<evidence type="ECO:0000256" key="3">
    <source>
        <dbReference type="ARBA" id="ARBA00023002"/>
    </source>
</evidence>
<feature type="domain" description="FAD-binding" evidence="5">
    <location>
        <begin position="311"/>
        <end position="343"/>
    </location>
</feature>
<dbReference type="InterPro" id="IPR002938">
    <property type="entry name" value="FAD-bd"/>
</dbReference>